<dbReference type="PIRSF" id="PIRSF006755">
    <property type="entry name" value="DTB_synth"/>
    <property type="match status" value="1"/>
</dbReference>
<comment type="cofactor">
    <cofactor evidence="9">
        <name>Mg(2+)</name>
        <dbReference type="ChEBI" id="CHEBI:18420"/>
    </cofactor>
</comment>
<evidence type="ECO:0000256" key="7">
    <source>
        <dbReference type="ARBA" id="ARBA00022842"/>
    </source>
</evidence>
<dbReference type="GO" id="GO:0005829">
    <property type="term" value="C:cytosol"/>
    <property type="evidence" value="ECO:0007669"/>
    <property type="project" value="TreeGrafter"/>
</dbReference>
<proteinExistence type="inferred from homology"/>
<evidence type="ECO:0000256" key="5">
    <source>
        <dbReference type="ARBA" id="ARBA00022756"/>
    </source>
</evidence>
<comment type="caution">
    <text evidence="9">Lacks conserved residue(s) required for the propagation of feature annotation.</text>
</comment>
<dbReference type="Gene3D" id="3.40.50.300">
    <property type="entry name" value="P-loop containing nucleotide triphosphate hydrolases"/>
    <property type="match status" value="1"/>
</dbReference>
<dbReference type="Proteomes" id="UP000308181">
    <property type="component" value="Unassembled WGS sequence"/>
</dbReference>
<evidence type="ECO:0000256" key="1">
    <source>
        <dbReference type="ARBA" id="ARBA00022490"/>
    </source>
</evidence>
<comment type="similarity">
    <text evidence="9">Belongs to the dethiobiotin synthetase family.</text>
</comment>
<feature type="binding site" evidence="9">
    <location>
        <begin position="13"/>
        <end position="18"/>
    </location>
    <ligand>
        <name>ATP</name>
        <dbReference type="ChEBI" id="CHEBI:30616"/>
    </ligand>
</feature>
<name>A0A4U1C3Q8_9SPHI</name>
<comment type="pathway">
    <text evidence="9">Cofactor biosynthesis; biotin biosynthesis; biotin from 7,8-diaminononanoate: step 1/2.</text>
</comment>
<evidence type="ECO:0000256" key="4">
    <source>
        <dbReference type="ARBA" id="ARBA00022741"/>
    </source>
</evidence>
<reference evidence="10 11" key="1">
    <citation type="submission" date="2019-04" db="EMBL/GenBank/DDBJ databases">
        <title>Pedobacter sp. AR-3-17 sp. nov., isolated from Arctic soil.</title>
        <authorList>
            <person name="Dahal R.H."/>
            <person name="Kim D.-U."/>
        </authorList>
    </citation>
    <scope>NUCLEOTIDE SEQUENCE [LARGE SCALE GENOMIC DNA]</scope>
    <source>
        <strain evidence="10 11">AR-3-17</strain>
    </source>
</reference>
<feature type="binding site" evidence="9">
    <location>
        <position position="44"/>
    </location>
    <ligand>
        <name>ATP</name>
        <dbReference type="ChEBI" id="CHEBI:30616"/>
    </ligand>
</feature>
<dbReference type="CDD" id="cd03109">
    <property type="entry name" value="DTBS"/>
    <property type="match status" value="1"/>
</dbReference>
<feature type="binding site" evidence="9">
    <location>
        <position position="17"/>
    </location>
    <ligand>
        <name>Mg(2+)</name>
        <dbReference type="ChEBI" id="CHEBI:18420"/>
    </ligand>
</feature>
<dbReference type="InterPro" id="IPR027417">
    <property type="entry name" value="P-loop_NTPase"/>
</dbReference>
<dbReference type="PANTHER" id="PTHR43210">
    <property type="entry name" value="DETHIOBIOTIN SYNTHETASE"/>
    <property type="match status" value="1"/>
</dbReference>
<evidence type="ECO:0000256" key="2">
    <source>
        <dbReference type="ARBA" id="ARBA00022598"/>
    </source>
</evidence>
<feature type="binding site" evidence="9">
    <location>
        <position position="100"/>
    </location>
    <ligand>
        <name>Mg(2+)</name>
        <dbReference type="ChEBI" id="CHEBI:18420"/>
    </ligand>
</feature>
<dbReference type="GO" id="GO:0004141">
    <property type="term" value="F:dethiobiotin synthase activity"/>
    <property type="evidence" value="ECO:0007669"/>
    <property type="project" value="UniProtKB-UniRule"/>
</dbReference>
<keyword evidence="4 9" id="KW-0547">Nucleotide-binding</keyword>
<keyword evidence="7 9" id="KW-0460">Magnesium</keyword>
<evidence type="ECO:0000256" key="6">
    <source>
        <dbReference type="ARBA" id="ARBA00022840"/>
    </source>
</evidence>
<feature type="binding site" evidence="9">
    <location>
        <position position="44"/>
    </location>
    <ligand>
        <name>Mg(2+)</name>
        <dbReference type="ChEBI" id="CHEBI:18420"/>
    </ligand>
</feature>
<dbReference type="AlphaFoldDB" id="A0A4U1C3Q8"/>
<dbReference type="NCBIfam" id="TIGR00347">
    <property type="entry name" value="bioD"/>
    <property type="match status" value="1"/>
</dbReference>
<dbReference type="OrthoDB" id="9802097at2"/>
<feature type="binding site" evidence="9">
    <location>
        <begin position="100"/>
        <end position="103"/>
    </location>
    <ligand>
        <name>ATP</name>
        <dbReference type="ChEBI" id="CHEBI:30616"/>
    </ligand>
</feature>
<keyword evidence="3 9" id="KW-0479">Metal-binding</keyword>
<keyword evidence="6 9" id="KW-0067">ATP-binding</keyword>
<feature type="binding site" evidence="9">
    <location>
        <position position="37"/>
    </location>
    <ligand>
        <name>substrate</name>
    </ligand>
</feature>
<dbReference type="EMBL" id="SWBP01000003">
    <property type="protein sequence ID" value="TKB97844.1"/>
    <property type="molecule type" value="Genomic_DNA"/>
</dbReference>
<keyword evidence="2 9" id="KW-0436">Ligase</keyword>
<evidence type="ECO:0000256" key="8">
    <source>
        <dbReference type="ARBA" id="ARBA00047386"/>
    </source>
</evidence>
<dbReference type="HAMAP" id="MF_00336">
    <property type="entry name" value="BioD"/>
    <property type="match status" value="1"/>
</dbReference>
<comment type="subcellular location">
    <subcellularLocation>
        <location evidence="9">Cytoplasm</location>
    </subcellularLocation>
</comment>
<dbReference type="GO" id="GO:0005524">
    <property type="term" value="F:ATP binding"/>
    <property type="evidence" value="ECO:0007669"/>
    <property type="project" value="UniProtKB-UniRule"/>
</dbReference>
<dbReference type="SUPFAM" id="SSF52540">
    <property type="entry name" value="P-loop containing nucleoside triphosphate hydrolases"/>
    <property type="match status" value="1"/>
</dbReference>
<evidence type="ECO:0000313" key="10">
    <source>
        <dbReference type="EMBL" id="TKB97844.1"/>
    </source>
</evidence>
<organism evidence="10 11">
    <name type="scientific">Pedobacter cryophilus</name>
    <dbReference type="NCBI Taxonomy" id="2571271"/>
    <lineage>
        <taxon>Bacteria</taxon>
        <taxon>Pseudomonadati</taxon>
        <taxon>Bacteroidota</taxon>
        <taxon>Sphingobacteriia</taxon>
        <taxon>Sphingobacteriales</taxon>
        <taxon>Sphingobacteriaceae</taxon>
        <taxon>Pedobacter</taxon>
    </lineage>
</organism>
<sequence>MSKKYFVTGIGTEIGKTIVSAVLVEKLNADYWKPIQSGELDNSDTHKVKSLISNEVSVFHPEAYQLTQPYSPHHSAALDGLSISLNQINLPKTNNALIIEGAGGLMVPLNAKDLMIDLIVKLSAEVILVSKNYLGSINHTLLSIEALKNRGIAIKGLIFNGVENKSSEEIIINISGLTVLGRIPEFSKIDQTSIKEATSAIQL</sequence>
<comment type="catalytic activity">
    <reaction evidence="8">
        <text>(7R,8S)-8-amino-7-(carboxyamino)nonanoate + ATP = (4R,5S)-dethiobiotin + ADP + phosphate + H(+)</text>
        <dbReference type="Rhea" id="RHEA:63684"/>
        <dbReference type="ChEBI" id="CHEBI:15378"/>
        <dbReference type="ChEBI" id="CHEBI:30616"/>
        <dbReference type="ChEBI" id="CHEBI:43474"/>
        <dbReference type="ChEBI" id="CHEBI:149470"/>
        <dbReference type="ChEBI" id="CHEBI:149473"/>
        <dbReference type="ChEBI" id="CHEBI:456216"/>
    </reaction>
</comment>
<evidence type="ECO:0000256" key="9">
    <source>
        <dbReference type="HAMAP-Rule" id="MF_00336"/>
    </source>
</evidence>
<keyword evidence="11" id="KW-1185">Reference proteome</keyword>
<keyword evidence="5 9" id="KW-0093">Biotin biosynthesis</keyword>
<comment type="catalytic activity">
    <reaction evidence="9">
        <text>(7R,8S)-7,8-diammoniononanoate + CO2 + ATP = (4R,5S)-dethiobiotin + ADP + phosphate + 3 H(+)</text>
        <dbReference type="Rhea" id="RHEA:15805"/>
        <dbReference type="ChEBI" id="CHEBI:15378"/>
        <dbReference type="ChEBI" id="CHEBI:16526"/>
        <dbReference type="ChEBI" id="CHEBI:30616"/>
        <dbReference type="ChEBI" id="CHEBI:43474"/>
        <dbReference type="ChEBI" id="CHEBI:149469"/>
        <dbReference type="ChEBI" id="CHEBI:149473"/>
        <dbReference type="ChEBI" id="CHEBI:456216"/>
        <dbReference type="EC" id="6.3.3.3"/>
    </reaction>
</comment>
<comment type="caution">
    <text evidence="10">The sequence shown here is derived from an EMBL/GenBank/DDBJ whole genome shotgun (WGS) entry which is preliminary data.</text>
</comment>
<dbReference type="EC" id="6.3.3.3" evidence="9"/>
<evidence type="ECO:0000313" key="11">
    <source>
        <dbReference type="Proteomes" id="UP000308181"/>
    </source>
</evidence>
<dbReference type="GO" id="GO:0000287">
    <property type="term" value="F:magnesium ion binding"/>
    <property type="evidence" value="ECO:0007669"/>
    <property type="project" value="UniProtKB-UniRule"/>
</dbReference>
<gene>
    <name evidence="9 10" type="primary">bioD</name>
    <name evidence="10" type="ORF">FA046_10865</name>
</gene>
<evidence type="ECO:0000256" key="3">
    <source>
        <dbReference type="ARBA" id="ARBA00022723"/>
    </source>
</evidence>
<accession>A0A4U1C3Q8</accession>
<protein>
    <recommendedName>
        <fullName evidence="9">ATP-dependent dethiobiotin synthetase BioD</fullName>
        <ecNumber evidence="9">6.3.3.3</ecNumber>
    </recommendedName>
    <alternativeName>
        <fullName evidence="9">DTB synthetase</fullName>
        <shortName evidence="9">DTBS</shortName>
    </alternativeName>
    <alternativeName>
        <fullName evidence="9">Dethiobiotin synthase</fullName>
    </alternativeName>
</protein>
<keyword evidence="1 9" id="KW-0963">Cytoplasm</keyword>
<dbReference type="InterPro" id="IPR004472">
    <property type="entry name" value="DTB_synth_BioD"/>
</dbReference>
<dbReference type="UniPathway" id="UPA00078">
    <property type="reaction ID" value="UER00161"/>
</dbReference>
<dbReference type="PANTHER" id="PTHR43210:SF2">
    <property type="entry name" value="ATP-DEPENDENT DETHIOBIOTIN SYNTHETASE BIOD 2"/>
    <property type="match status" value="1"/>
</dbReference>
<comment type="subunit">
    <text evidence="9">Homodimer.</text>
</comment>
<dbReference type="GO" id="GO:0009102">
    <property type="term" value="P:biotin biosynthetic process"/>
    <property type="evidence" value="ECO:0007669"/>
    <property type="project" value="UniProtKB-UniRule"/>
</dbReference>
<dbReference type="Pfam" id="PF13500">
    <property type="entry name" value="AAA_26"/>
    <property type="match status" value="1"/>
</dbReference>
<comment type="function">
    <text evidence="9">Catalyzes a mechanistically unusual reaction, the ATP-dependent insertion of CO2 between the N7 and N8 nitrogen atoms of 7,8-diaminopelargonic acid (DAPA, also called 7,8-diammoniononanoate) to form a ureido ring.</text>
</comment>
<feature type="active site" evidence="9">
    <location>
        <position position="33"/>
    </location>
</feature>
<dbReference type="RefSeq" id="WP_136826418.1">
    <property type="nucleotide sequence ID" value="NZ_SWBP01000003.1"/>
</dbReference>